<proteinExistence type="inferred from homology"/>
<evidence type="ECO:0000256" key="1">
    <source>
        <dbReference type="ARBA" id="ARBA00002190"/>
    </source>
</evidence>
<protein>
    <recommendedName>
        <fullName evidence="6">Mutator family transposase</fullName>
    </recommendedName>
</protein>
<gene>
    <name evidence="7" type="ORF">KAT72_15050</name>
</gene>
<comment type="similarity">
    <text evidence="2 6">Belongs to the transposase mutator family.</text>
</comment>
<organism evidence="7 8">
    <name type="scientific">Aeromonas popoffii</name>
    <dbReference type="NCBI Taxonomy" id="70856"/>
    <lineage>
        <taxon>Bacteria</taxon>
        <taxon>Pseudomonadati</taxon>
        <taxon>Pseudomonadota</taxon>
        <taxon>Gammaproteobacteria</taxon>
        <taxon>Aeromonadales</taxon>
        <taxon>Aeromonadaceae</taxon>
        <taxon>Aeromonas</taxon>
    </lineage>
</organism>
<evidence type="ECO:0000313" key="8">
    <source>
        <dbReference type="Proteomes" id="UP000675653"/>
    </source>
</evidence>
<dbReference type="Proteomes" id="UP000675653">
    <property type="component" value="Unassembled WGS sequence"/>
</dbReference>
<evidence type="ECO:0000256" key="6">
    <source>
        <dbReference type="RuleBase" id="RU365089"/>
    </source>
</evidence>
<comment type="function">
    <text evidence="1 6">Required for the transposition of the insertion element.</text>
</comment>
<keyword evidence="8" id="KW-1185">Reference proteome</keyword>
<dbReference type="PANTHER" id="PTHR33217">
    <property type="entry name" value="TRANSPOSASE FOR INSERTION SEQUENCE ELEMENT IS1081"/>
    <property type="match status" value="1"/>
</dbReference>
<dbReference type="PANTHER" id="PTHR33217:SF5">
    <property type="entry name" value="MUTATOR FAMILY TRANSPOSASE"/>
    <property type="match status" value="1"/>
</dbReference>
<keyword evidence="5 6" id="KW-0233">DNA recombination</keyword>
<comment type="caution">
    <text evidence="7">The sequence shown here is derived from an EMBL/GenBank/DDBJ whole genome shotgun (WGS) entry which is preliminary data.</text>
</comment>
<dbReference type="Pfam" id="PF00872">
    <property type="entry name" value="Transposase_mut"/>
    <property type="match status" value="1"/>
</dbReference>
<dbReference type="InterPro" id="IPR001207">
    <property type="entry name" value="Transposase_mutator"/>
</dbReference>
<sequence>EAQQALAAFGERWDSQYPQITRSWQSNWANLITLFDYPPAIRKVIYTTNAIESLNSVLRKATKQRKLFPTDDSALKVAFLAIQQASKKWTMPIQNWKLALNRFIIEFGDRLNGHL</sequence>
<evidence type="ECO:0000256" key="4">
    <source>
        <dbReference type="ARBA" id="ARBA00023125"/>
    </source>
</evidence>
<dbReference type="RefSeq" id="WP_212514071.1">
    <property type="nucleotide sequence ID" value="NZ_CAWQDX010000067.1"/>
</dbReference>
<evidence type="ECO:0000256" key="3">
    <source>
        <dbReference type="ARBA" id="ARBA00022578"/>
    </source>
</evidence>
<reference evidence="7 8" key="1">
    <citation type="submission" date="2021-04" db="EMBL/GenBank/DDBJ databases">
        <title>Draft Genome of Aeromonas popoffii ID682, isolated from a natural water source in Idaho.</title>
        <authorList>
            <person name="Testerman T."/>
            <person name="Graf J."/>
        </authorList>
    </citation>
    <scope>NUCLEOTIDE SEQUENCE [LARGE SCALE GENOMIC DNA]</scope>
    <source>
        <strain evidence="7 8">ID682</strain>
    </source>
</reference>
<evidence type="ECO:0000256" key="5">
    <source>
        <dbReference type="ARBA" id="ARBA00023172"/>
    </source>
</evidence>
<dbReference type="EMBL" id="JAGRZL010000043">
    <property type="protein sequence ID" value="MBR7630299.1"/>
    <property type="molecule type" value="Genomic_DNA"/>
</dbReference>
<name>A0ABS5GTW6_9GAMM</name>
<evidence type="ECO:0000256" key="2">
    <source>
        <dbReference type="ARBA" id="ARBA00010961"/>
    </source>
</evidence>
<evidence type="ECO:0000313" key="7">
    <source>
        <dbReference type="EMBL" id="MBR7630299.1"/>
    </source>
</evidence>
<keyword evidence="3 6" id="KW-0815">Transposition</keyword>
<keyword evidence="4 6" id="KW-0238">DNA-binding</keyword>
<feature type="non-terminal residue" evidence="7">
    <location>
        <position position="1"/>
    </location>
</feature>
<accession>A0ABS5GTW6</accession>
<keyword evidence="6" id="KW-0814">Transposable element</keyword>